<dbReference type="Proteomes" id="UP000190121">
    <property type="component" value="Unassembled WGS sequence"/>
</dbReference>
<organism evidence="1 2">
    <name type="scientific">Porphyromonas circumdentaria</name>
    <dbReference type="NCBI Taxonomy" id="29524"/>
    <lineage>
        <taxon>Bacteria</taxon>
        <taxon>Pseudomonadati</taxon>
        <taxon>Bacteroidota</taxon>
        <taxon>Bacteroidia</taxon>
        <taxon>Bacteroidales</taxon>
        <taxon>Porphyromonadaceae</taxon>
        <taxon>Porphyromonas</taxon>
    </lineage>
</organism>
<evidence type="ECO:0000313" key="2">
    <source>
        <dbReference type="Proteomes" id="UP000190121"/>
    </source>
</evidence>
<sequence length="254" mass="29302">MQKKVFVGGIVGFFAFVILLSSCLQGKKSSIKNEQQVFGQVGYLRDDIAGVPYMGTNYLHLSDFADYPDRIAYRNIKGGNQGPSMTFKFFLRDVRPDYPRYHELFDVINYCVRKPWLKRRGAVPVRPVDLCLVTFSKVTITANCSFGDMYPAGSDLSPLAVFMFNDFATFVEKDFDDKELEEPLRIKGNDVEAWKKVRLSLPYFSFWIHQEPDLKEGEELQLTFTFDVIDRLVSDTEHKIFQKTFTFYPSANPL</sequence>
<proteinExistence type="predicted"/>
<evidence type="ECO:0000313" key="1">
    <source>
        <dbReference type="EMBL" id="SJZ57292.1"/>
    </source>
</evidence>
<keyword evidence="2" id="KW-1185">Reference proteome</keyword>
<dbReference type="RefSeq" id="WP_078736458.1">
    <property type="nucleotide sequence ID" value="NZ_FUXE01000004.1"/>
</dbReference>
<accession>A0A1T4LRD2</accession>
<protein>
    <recommendedName>
        <fullName evidence="3">Lipoprotein</fullName>
    </recommendedName>
</protein>
<dbReference type="OrthoDB" id="1015430at2"/>
<evidence type="ECO:0008006" key="3">
    <source>
        <dbReference type="Google" id="ProtNLM"/>
    </source>
</evidence>
<reference evidence="2" key="1">
    <citation type="submission" date="2017-02" db="EMBL/GenBank/DDBJ databases">
        <authorList>
            <person name="Varghese N."/>
            <person name="Submissions S."/>
        </authorList>
    </citation>
    <scope>NUCLEOTIDE SEQUENCE [LARGE SCALE GENOMIC DNA]</scope>
    <source>
        <strain evidence="2">ATCC 51356</strain>
    </source>
</reference>
<dbReference type="EMBL" id="FUXE01000004">
    <property type="protein sequence ID" value="SJZ57292.1"/>
    <property type="molecule type" value="Genomic_DNA"/>
</dbReference>
<gene>
    <name evidence="1" type="ORF">SAMN02745171_00498</name>
</gene>
<name>A0A1T4LRD2_9PORP</name>
<dbReference type="PROSITE" id="PS51257">
    <property type="entry name" value="PROKAR_LIPOPROTEIN"/>
    <property type="match status" value="1"/>
</dbReference>
<dbReference type="AlphaFoldDB" id="A0A1T4LRD2"/>